<gene>
    <name evidence="3" type="primary">nAChR alpha6</name>
</gene>
<evidence type="ECO:0000259" key="2">
    <source>
        <dbReference type="Pfam" id="PF02931"/>
    </source>
</evidence>
<dbReference type="Gene3D" id="2.70.170.10">
    <property type="entry name" value="Neurotransmitter-gated ion-channel ligand-binding domain"/>
    <property type="match status" value="1"/>
</dbReference>
<protein>
    <submittedName>
        <fullName evidence="3">Nicotinic acetylcholine receptor alpha 6 subunit isoform VIII</fullName>
    </submittedName>
</protein>
<dbReference type="Pfam" id="PF02931">
    <property type="entry name" value="Neur_chan_LBD"/>
    <property type="match status" value="1"/>
</dbReference>
<dbReference type="GO" id="GO:0005230">
    <property type="term" value="F:extracellular ligand-gated monoatomic ion channel activity"/>
    <property type="evidence" value="ECO:0007669"/>
    <property type="project" value="InterPro"/>
</dbReference>
<evidence type="ECO:0000313" key="3">
    <source>
        <dbReference type="EMBL" id="AFN88986.1"/>
    </source>
</evidence>
<feature type="domain" description="Neurotransmitter-gated ion-channel ligand-binding" evidence="2">
    <location>
        <begin position="24"/>
        <end position="64"/>
    </location>
</feature>
<sequence length="100" mass="11358">MDPSLLVVLIFLVIIKESCQGPHEKRLLNHLLSTYNTLERPVSNESEPLEVKFGLTLQQIIDVQCLARRIPSSTRAARNPTLTSHSRYKSDGVHYIIFSI</sequence>
<dbReference type="GO" id="GO:0016020">
    <property type="term" value="C:membrane"/>
    <property type="evidence" value="ECO:0007669"/>
    <property type="project" value="InterPro"/>
</dbReference>
<dbReference type="AlphaFoldDB" id="M4H3G4"/>
<proteinExistence type="evidence at transcript level"/>
<keyword evidence="1" id="KW-0732">Signal</keyword>
<dbReference type="SUPFAM" id="SSF63712">
    <property type="entry name" value="Nicotinic receptor ligand binding domain-like"/>
    <property type="match status" value="1"/>
</dbReference>
<evidence type="ECO:0000256" key="1">
    <source>
        <dbReference type="SAM" id="SignalP"/>
    </source>
</evidence>
<organism evidence="3">
    <name type="scientific">Bactrocera dorsalis</name>
    <name type="common">Oriental fruit fly</name>
    <name type="synonym">Dacus dorsalis</name>
    <dbReference type="NCBI Taxonomy" id="27457"/>
    <lineage>
        <taxon>Eukaryota</taxon>
        <taxon>Metazoa</taxon>
        <taxon>Ecdysozoa</taxon>
        <taxon>Arthropoda</taxon>
        <taxon>Hexapoda</taxon>
        <taxon>Insecta</taxon>
        <taxon>Pterygota</taxon>
        <taxon>Neoptera</taxon>
        <taxon>Endopterygota</taxon>
        <taxon>Diptera</taxon>
        <taxon>Brachycera</taxon>
        <taxon>Muscomorpha</taxon>
        <taxon>Tephritoidea</taxon>
        <taxon>Tephritidae</taxon>
        <taxon>Bactrocera</taxon>
        <taxon>Bactrocera</taxon>
    </lineage>
</organism>
<dbReference type="InterPro" id="IPR006202">
    <property type="entry name" value="Neur_chan_lig-bd"/>
</dbReference>
<reference evidence="3" key="2">
    <citation type="journal article" date="2012" name="Insect Biochem. Mol. Biol.">
        <title>Truncated transcripts of nicotinic acetylcholine subunit gene Bdalpha6 are associated with spinosad resistance in Bactrocera dorsalis.</title>
        <authorList>
            <person name="Hsu J.C."/>
            <person name="Feng H.T."/>
            <person name="Wu W.J."/>
            <person name="Geib S.M."/>
            <person name="Mao C.H."/>
            <person name="Vontas J."/>
        </authorList>
    </citation>
    <scope>NUCLEOTIDE SEQUENCE</scope>
</reference>
<feature type="chain" id="PRO_5004053727" evidence="1">
    <location>
        <begin position="21"/>
        <end position="100"/>
    </location>
</feature>
<keyword evidence="3" id="KW-0675">Receptor</keyword>
<dbReference type="InterPro" id="IPR036734">
    <property type="entry name" value="Neur_chan_lig-bd_sf"/>
</dbReference>
<feature type="signal peptide" evidence="1">
    <location>
        <begin position="1"/>
        <end position="20"/>
    </location>
</feature>
<reference evidence="3" key="1">
    <citation type="submission" date="2011-08" db="EMBL/GenBank/DDBJ databases">
        <authorList>
            <person name="Hsu J.-C."/>
            <person name="Feng H.-T."/>
            <person name="Wu W.-J."/>
            <person name="Mao C.-H."/>
            <person name="Geib S.M."/>
            <person name="Vontas J."/>
        </authorList>
    </citation>
    <scope>NUCLEOTIDE SEQUENCE</scope>
</reference>
<accession>M4H3G4</accession>
<name>M4H3G4_BACDO</name>
<dbReference type="EMBL" id="JN560173">
    <property type="protein sequence ID" value="AFN88986.1"/>
    <property type="molecule type" value="mRNA"/>
</dbReference>